<dbReference type="Gene3D" id="3.40.50.1820">
    <property type="entry name" value="alpha/beta hydrolase"/>
    <property type="match status" value="1"/>
</dbReference>
<keyword evidence="1" id="KW-0732">Signal</keyword>
<dbReference type="InterPro" id="IPR029058">
    <property type="entry name" value="AB_hydrolase_fold"/>
</dbReference>
<evidence type="ECO:0000313" key="3">
    <source>
        <dbReference type="Proteomes" id="UP000887567"/>
    </source>
</evidence>
<dbReference type="SUPFAM" id="SSF53474">
    <property type="entry name" value="alpha/beta-Hydrolases"/>
    <property type="match status" value="1"/>
</dbReference>
<dbReference type="GeneID" id="110233662"/>
<evidence type="ECO:0000313" key="2">
    <source>
        <dbReference type="EnsemblMetazoa" id="XP_020894635.1"/>
    </source>
</evidence>
<keyword evidence="3" id="KW-1185">Reference proteome</keyword>
<feature type="chain" id="PRO_5037988498" evidence="1">
    <location>
        <begin position="23"/>
        <end position="394"/>
    </location>
</feature>
<dbReference type="PROSITE" id="PS51257">
    <property type="entry name" value="PROKAR_LIPOPROTEIN"/>
    <property type="match status" value="1"/>
</dbReference>
<dbReference type="RefSeq" id="XP_020894635.1">
    <property type="nucleotide sequence ID" value="XM_021038976.2"/>
</dbReference>
<organism evidence="2 3">
    <name type="scientific">Exaiptasia diaphana</name>
    <name type="common">Tropical sea anemone</name>
    <name type="synonym">Aiptasia pulchella</name>
    <dbReference type="NCBI Taxonomy" id="2652724"/>
    <lineage>
        <taxon>Eukaryota</taxon>
        <taxon>Metazoa</taxon>
        <taxon>Cnidaria</taxon>
        <taxon>Anthozoa</taxon>
        <taxon>Hexacorallia</taxon>
        <taxon>Actiniaria</taxon>
        <taxon>Aiptasiidae</taxon>
        <taxon>Exaiptasia</taxon>
    </lineage>
</organism>
<dbReference type="PANTHER" id="PTHR11440">
    <property type="entry name" value="LECITHIN-CHOLESTEROL ACYLTRANSFERASE-RELATED"/>
    <property type="match status" value="1"/>
</dbReference>
<dbReference type="OMA" id="INCWIDN"/>
<accession>A0A913WV87</accession>
<sequence length="394" mass="44840">MKNWFSVFFFLLFSCFLRFCVLVARYDSIKSPVVIVPGTGGSQIEAKLNKTSTIHRYCRKKTSSYVNMWLQKSSLFPQLNDCWVDNMRLVYDWSTNSLHNAPGVTIRVPGFGQTSTIEYLDTMNLTKYFKPMVDALVSWGYERGITVRAAPYDFRYAPDSGDVYFMKLKKLIEDTSKMNREKKVTLLTHSLGCPYTLAFLNRQTNHWKNTYIKQWIALSGIWGGAAPLLWRYASGDACGVPLGCSSHTFMLPSKELWSADEVLLRTPSRSYTTQDFDDFFRDIGFPKGSLVRRNVQSLISPLHKYSPHVTLYCLFGSGIGTAERYTYGPGEFPHGNPSIAYGDGDGTVNARSLKACKNFQQRHGILIKVYPGRNHEDILSDDSVHDYIKSILFQ</sequence>
<dbReference type="GO" id="GO:0008374">
    <property type="term" value="F:O-acyltransferase activity"/>
    <property type="evidence" value="ECO:0007669"/>
    <property type="project" value="InterPro"/>
</dbReference>
<dbReference type="GO" id="GO:0006629">
    <property type="term" value="P:lipid metabolic process"/>
    <property type="evidence" value="ECO:0007669"/>
    <property type="project" value="InterPro"/>
</dbReference>
<feature type="signal peptide" evidence="1">
    <location>
        <begin position="1"/>
        <end position="22"/>
    </location>
</feature>
<evidence type="ECO:0000256" key="1">
    <source>
        <dbReference type="SAM" id="SignalP"/>
    </source>
</evidence>
<dbReference type="KEGG" id="epa:110233662"/>
<reference evidence="2" key="1">
    <citation type="submission" date="2022-11" db="UniProtKB">
        <authorList>
            <consortium name="EnsemblMetazoa"/>
        </authorList>
    </citation>
    <scope>IDENTIFICATION</scope>
</reference>
<dbReference type="Proteomes" id="UP000887567">
    <property type="component" value="Unplaced"/>
</dbReference>
<protein>
    <submittedName>
        <fullName evidence="2">Uncharacterized protein</fullName>
    </submittedName>
</protein>
<dbReference type="AlphaFoldDB" id="A0A913WV87"/>
<dbReference type="Pfam" id="PF02450">
    <property type="entry name" value="LCAT"/>
    <property type="match status" value="2"/>
</dbReference>
<dbReference type="EnsemblMetazoa" id="XM_021038976.2">
    <property type="protein sequence ID" value="XP_020894635.1"/>
    <property type="gene ID" value="LOC110233662"/>
</dbReference>
<name>A0A913WV87_EXADI</name>
<proteinExistence type="predicted"/>
<dbReference type="OrthoDB" id="190846at2759"/>
<dbReference type="InterPro" id="IPR003386">
    <property type="entry name" value="LACT/PDAT_acylTrfase"/>
</dbReference>